<dbReference type="OrthoDB" id="346224at2157"/>
<name>A0A1H4AD35_9EURY</name>
<dbReference type="AlphaFoldDB" id="A0A1H4AD35"/>
<reference evidence="1 2" key="1">
    <citation type="submission" date="2016-10" db="EMBL/GenBank/DDBJ databases">
        <authorList>
            <person name="de Groot N.N."/>
        </authorList>
    </citation>
    <scope>NUCLEOTIDE SEQUENCE [LARGE SCALE GENOMIC DNA]</scope>
    <source>
        <strain evidence="1 2">CGMCC 1.8712</strain>
    </source>
</reference>
<dbReference type="STRING" id="555874.SAMN04488065_2748"/>
<keyword evidence="2" id="KW-1185">Reference proteome</keyword>
<dbReference type="Proteomes" id="UP000236755">
    <property type="component" value="Unassembled WGS sequence"/>
</dbReference>
<gene>
    <name evidence="1" type="ORF">SAMN04488065_2748</name>
</gene>
<dbReference type="EMBL" id="FNQT01000005">
    <property type="protein sequence ID" value="SEA33889.1"/>
    <property type="molecule type" value="Genomic_DNA"/>
</dbReference>
<proteinExistence type="predicted"/>
<evidence type="ECO:0000313" key="2">
    <source>
        <dbReference type="Proteomes" id="UP000236755"/>
    </source>
</evidence>
<dbReference type="RefSeq" id="WP_092635749.1">
    <property type="nucleotide sequence ID" value="NZ_FNQT01000005.1"/>
</dbReference>
<accession>A0A1H4AD35</accession>
<sequence>MSQAELSLRETELLLLQNLMRGDNSGLDYEEFRDSNVNTARYRGDRAESLYGSPILEPAREEGRITQVRFYVDYDDGTIEKPVQVRAYSDGHISTTKPTQEDFLNELEQHLAAIREHREFLDPLDDLIDEYVYQAFRGSFASPEDIHRERVNRAFRNLVSDYFDEDDYQDEERHIFESIIACLGIELSRLDLTADTYPDVDEDEMMPRHEGYIEDFFENYAVTADGMTRPDFELLSSHLHHMLGQRWESPLEIIEYAIEEYAL</sequence>
<evidence type="ECO:0000313" key="1">
    <source>
        <dbReference type="EMBL" id="SEA33889.1"/>
    </source>
</evidence>
<organism evidence="1 2">
    <name type="scientific">Haloplanus vescus</name>
    <dbReference type="NCBI Taxonomy" id="555874"/>
    <lineage>
        <taxon>Archaea</taxon>
        <taxon>Methanobacteriati</taxon>
        <taxon>Methanobacteriota</taxon>
        <taxon>Stenosarchaea group</taxon>
        <taxon>Halobacteria</taxon>
        <taxon>Halobacteriales</taxon>
        <taxon>Haloferacaceae</taxon>
        <taxon>Haloplanus</taxon>
    </lineage>
</organism>
<protein>
    <submittedName>
        <fullName evidence="1">Uncharacterized protein</fullName>
    </submittedName>
</protein>